<dbReference type="PANTHER" id="PTHR43619:SF2">
    <property type="entry name" value="S-ADENOSYL-L-METHIONINE-DEPENDENT METHYLTRANSFERASES SUPERFAMILY PROTEIN"/>
    <property type="match status" value="1"/>
</dbReference>
<dbReference type="NCBIfam" id="TIGR00027">
    <property type="entry name" value="mthyl_TIGR00027"/>
    <property type="match status" value="1"/>
</dbReference>
<keyword evidence="4 7" id="KW-0808">Transferase</keyword>
<keyword evidence="8" id="KW-1185">Reference proteome</keyword>
<dbReference type="PANTHER" id="PTHR43619">
    <property type="entry name" value="S-ADENOSYL-L-METHIONINE-DEPENDENT METHYLTRANSFERASE YKTD-RELATED"/>
    <property type="match status" value="1"/>
</dbReference>
<evidence type="ECO:0000313" key="7">
    <source>
        <dbReference type="EMBL" id="MFF0545056.1"/>
    </source>
</evidence>
<gene>
    <name evidence="7" type="ORF">ACFYTF_19685</name>
</gene>
<dbReference type="InterPro" id="IPR029063">
    <property type="entry name" value="SAM-dependent_MTases_sf"/>
</dbReference>
<dbReference type="SUPFAM" id="SSF53335">
    <property type="entry name" value="S-adenosyl-L-methionine-dependent methyltransferases"/>
    <property type="match status" value="1"/>
</dbReference>
<accession>A0ABW6PRN2</accession>
<keyword evidence="3 6" id="KW-0489">Methyltransferase</keyword>
<dbReference type="GO" id="GO:0008168">
    <property type="term" value="F:methyltransferase activity"/>
    <property type="evidence" value="ECO:0007669"/>
    <property type="project" value="UniProtKB-KW"/>
</dbReference>
<dbReference type="InterPro" id="IPR011610">
    <property type="entry name" value="SAM_mthyl_Trfase_ML2640-like"/>
</dbReference>
<keyword evidence="5 6" id="KW-0949">S-adenosyl-L-methionine</keyword>
<evidence type="ECO:0000256" key="4">
    <source>
        <dbReference type="ARBA" id="ARBA00022679"/>
    </source>
</evidence>
<dbReference type="RefSeq" id="WP_387701547.1">
    <property type="nucleotide sequence ID" value="NZ_JBIAMX010000012.1"/>
</dbReference>
<reference evidence="7 8" key="1">
    <citation type="submission" date="2024-10" db="EMBL/GenBank/DDBJ databases">
        <title>The Natural Products Discovery Center: Release of the First 8490 Sequenced Strains for Exploring Actinobacteria Biosynthetic Diversity.</title>
        <authorList>
            <person name="Kalkreuter E."/>
            <person name="Kautsar S.A."/>
            <person name="Yang D."/>
            <person name="Bader C.D."/>
            <person name="Teijaro C.N."/>
            <person name="Fluegel L."/>
            <person name="Davis C.M."/>
            <person name="Simpson J.R."/>
            <person name="Lauterbach L."/>
            <person name="Steele A.D."/>
            <person name="Gui C."/>
            <person name="Meng S."/>
            <person name="Li G."/>
            <person name="Viehrig K."/>
            <person name="Ye F."/>
            <person name="Su P."/>
            <person name="Kiefer A.F."/>
            <person name="Nichols A."/>
            <person name="Cepeda A.J."/>
            <person name="Yan W."/>
            <person name="Fan B."/>
            <person name="Jiang Y."/>
            <person name="Adhikari A."/>
            <person name="Zheng C.-J."/>
            <person name="Schuster L."/>
            <person name="Cowan T.M."/>
            <person name="Smanski M.J."/>
            <person name="Chevrette M.G."/>
            <person name="De Carvalho L.P.S."/>
            <person name="Shen B."/>
        </authorList>
    </citation>
    <scope>NUCLEOTIDE SEQUENCE [LARGE SCALE GENOMIC DNA]</scope>
    <source>
        <strain evidence="7 8">NPDC004045</strain>
    </source>
</reference>
<evidence type="ECO:0000313" key="8">
    <source>
        <dbReference type="Proteomes" id="UP001601444"/>
    </source>
</evidence>
<organism evidence="7 8">
    <name type="scientific">Nocardia thailandica</name>
    <dbReference type="NCBI Taxonomy" id="257275"/>
    <lineage>
        <taxon>Bacteria</taxon>
        <taxon>Bacillati</taxon>
        <taxon>Actinomycetota</taxon>
        <taxon>Actinomycetes</taxon>
        <taxon>Mycobacteriales</taxon>
        <taxon>Nocardiaceae</taxon>
        <taxon>Nocardia</taxon>
    </lineage>
</organism>
<evidence type="ECO:0000256" key="6">
    <source>
        <dbReference type="RuleBase" id="RU362030"/>
    </source>
</evidence>
<comment type="similarity">
    <text evidence="2 6">Belongs to the UPF0677 family.</text>
</comment>
<dbReference type="Proteomes" id="UP001601444">
    <property type="component" value="Unassembled WGS sequence"/>
</dbReference>
<protein>
    <recommendedName>
        <fullName evidence="6">S-adenosyl-L-methionine-dependent methyltransferase</fullName>
        <ecNumber evidence="6">2.1.1.-</ecNumber>
    </recommendedName>
</protein>
<dbReference type="Gene3D" id="3.40.50.150">
    <property type="entry name" value="Vaccinia Virus protein VP39"/>
    <property type="match status" value="1"/>
</dbReference>
<sequence length="294" mass="31333">MTESSPSSPSGTSGPHVPVAGVALTAVGVAVIRATESARPDRLYDDPFAADFVAAARADFARLPGGPERWARVEALAEQFFAGRSVGVRLVDDRVAEAVERGLRQIVVVGAGLDTRAFRMGLPPEVTVFELDLPELFAFKEPVLRAGGAVPTCARRVIPVDLRADWVEALRAAGFRDDLPTHWVDEGALPYLPPAHRLRVYADLTACSAPGSRFGTGRFAVDPHSPAYTELRALVTGDGAAPIAPEESAPPLETWLAEHGWRTGFHAWDDLVAPLGRPVLVGDPAVGLVLAERT</sequence>
<evidence type="ECO:0000256" key="5">
    <source>
        <dbReference type="ARBA" id="ARBA00022691"/>
    </source>
</evidence>
<comment type="caution">
    <text evidence="7">The sequence shown here is derived from an EMBL/GenBank/DDBJ whole genome shotgun (WGS) entry which is preliminary data.</text>
</comment>
<dbReference type="GO" id="GO:0032259">
    <property type="term" value="P:methylation"/>
    <property type="evidence" value="ECO:0007669"/>
    <property type="project" value="UniProtKB-KW"/>
</dbReference>
<dbReference type="EMBL" id="JBIAMX010000012">
    <property type="protein sequence ID" value="MFF0545056.1"/>
    <property type="molecule type" value="Genomic_DNA"/>
</dbReference>
<dbReference type="EC" id="2.1.1.-" evidence="6"/>
<evidence type="ECO:0000256" key="1">
    <source>
        <dbReference type="ARBA" id="ARBA00003907"/>
    </source>
</evidence>
<evidence type="ECO:0000256" key="2">
    <source>
        <dbReference type="ARBA" id="ARBA00008138"/>
    </source>
</evidence>
<proteinExistence type="inferred from homology"/>
<evidence type="ECO:0000256" key="3">
    <source>
        <dbReference type="ARBA" id="ARBA00022603"/>
    </source>
</evidence>
<dbReference type="InterPro" id="IPR007213">
    <property type="entry name" value="Ppm1/Ppm2/Tcmp"/>
</dbReference>
<dbReference type="Pfam" id="PF04072">
    <property type="entry name" value="LCM"/>
    <property type="match status" value="1"/>
</dbReference>
<comment type="function">
    <text evidence="1 6">Exhibits S-adenosyl-L-methionine-dependent methyltransferase activity.</text>
</comment>
<name>A0ABW6PRN2_9NOCA</name>